<evidence type="ECO:0000313" key="2">
    <source>
        <dbReference type="Proteomes" id="UP000783742"/>
    </source>
</evidence>
<organism evidence="1 2">
    <name type="scientific">Peptoniphilus ovalis</name>
    <dbReference type="NCBI Taxonomy" id="2841503"/>
    <lineage>
        <taxon>Bacteria</taxon>
        <taxon>Bacillati</taxon>
        <taxon>Bacillota</taxon>
        <taxon>Tissierellia</taxon>
        <taxon>Tissierellales</taxon>
        <taxon>Peptoniphilaceae</taxon>
        <taxon>Peptoniphilus</taxon>
    </lineage>
</organism>
<reference evidence="1 2" key="1">
    <citation type="submission" date="2021-06" db="EMBL/GenBank/DDBJ databases">
        <authorList>
            <person name="Sun Q."/>
            <person name="Li D."/>
        </authorList>
    </citation>
    <scope>NUCLEOTIDE SEQUENCE [LARGE SCALE GENOMIC DNA]</scope>
    <source>
        <strain evidence="1 2">MSJ-1</strain>
    </source>
</reference>
<protein>
    <submittedName>
        <fullName evidence="1">Uncharacterized protein</fullName>
    </submittedName>
</protein>
<evidence type="ECO:0000313" key="1">
    <source>
        <dbReference type="EMBL" id="MBU5668421.1"/>
    </source>
</evidence>
<keyword evidence="2" id="KW-1185">Reference proteome</keyword>
<comment type="caution">
    <text evidence="1">The sequence shown here is derived from an EMBL/GenBank/DDBJ whole genome shotgun (WGS) entry which is preliminary data.</text>
</comment>
<dbReference type="Proteomes" id="UP000783742">
    <property type="component" value="Unassembled WGS sequence"/>
</dbReference>
<name>A0ABS6FE07_9FIRM</name>
<accession>A0ABS6FE07</accession>
<sequence length="20" mass="2399">MFEWYLDGKSVIAIVKELEK</sequence>
<dbReference type="EMBL" id="JAHLQO010000001">
    <property type="protein sequence ID" value="MBU5668421.1"/>
    <property type="molecule type" value="Genomic_DNA"/>
</dbReference>
<gene>
    <name evidence="1" type="ORF">KQI68_01065</name>
</gene>
<proteinExistence type="predicted"/>